<keyword evidence="2" id="KW-1133">Transmembrane helix</keyword>
<dbReference type="AlphaFoldDB" id="Q5V7M8"/>
<proteinExistence type="predicted"/>
<evidence type="ECO:0000256" key="2">
    <source>
        <dbReference type="SAM" id="Phobius"/>
    </source>
</evidence>
<dbReference type="EnsemblBacteria" id="AAV44497">
    <property type="protein sequence ID" value="AAV44497"/>
    <property type="gene ID" value="pNG5078"/>
</dbReference>
<gene>
    <name evidence="3" type="ordered locus">pNG5078</name>
</gene>
<feature type="region of interest" description="Disordered" evidence="1">
    <location>
        <begin position="439"/>
        <end position="471"/>
    </location>
</feature>
<dbReference type="PATRIC" id="fig|272569.17.peg.237"/>
<keyword evidence="3" id="KW-0614">Plasmid</keyword>
<dbReference type="EMBL" id="AY596294">
    <property type="protein sequence ID" value="AAV44497.1"/>
    <property type="molecule type" value="Genomic_DNA"/>
</dbReference>
<dbReference type="Gene3D" id="2.60.40.10">
    <property type="entry name" value="Immunoglobulins"/>
    <property type="match status" value="1"/>
</dbReference>
<feature type="compositionally biased region" description="Polar residues" evidence="1">
    <location>
        <begin position="445"/>
        <end position="454"/>
    </location>
</feature>
<evidence type="ECO:0000313" key="4">
    <source>
        <dbReference type="Proteomes" id="UP000001169"/>
    </source>
</evidence>
<sequence>MQKVALRHIMRIFIIIVLLSTTVAGTATAEPVVTVSTASGEISEGETIKTTDEVTININAAADSMITVVEIRIDGDVVKTYEPKSNTFSKTTTPDTGDGEQNVEIIVSSDRVTTFNYTIVQDSIPPVIEYTSPVQRYSGRSSPSNVTVENAYVNLSGNISDTTGVNTVSIRRTYQHSSNASSGQSVRTYRINNPGNRFNQQLFLGSGENELLARYTDEMGNVRRHEFTISVSDSENPKISLTVPNRTFNQQVEMQVSVTDNVQLQTVTVERPDGTGFRPITESNPEPDPSLLSTKISRNISLDEGKNNISVTATDRDGNSASESATITYNRQIEPKITIYRNQTQITNGNLSLQAAVIQGEITRVSVETINLTTNDIVDLQLIYSGTVRERVDIGEIIALAGGRTQVQVSATDSEGELHTNVLVADNRSGKVFINESSLADERSAQTATETQAVSNESSNDSNSSNTPGTDEAIQETITATTTGATTEPTEIPASTAIEATGVSVVVAKINQTQIQLGDTVTVNASIENRRRINQDVVVPVAANGEVIYTQNKTIPKNSTINMSLQYTANKPGNVSLQVGSAPAGKISVSEDSGLVPLDLVRNGLIVFGSIVIGGYLILKSLAIYLGY</sequence>
<feature type="region of interest" description="Disordered" evidence="1">
    <location>
        <begin position="272"/>
        <end position="292"/>
    </location>
</feature>
<evidence type="ECO:0000313" key="3">
    <source>
        <dbReference type="EMBL" id="AAV44497.1"/>
    </source>
</evidence>
<organism evidence="3 4">
    <name type="scientific">Haloarcula marismortui (strain ATCC 43049 / DSM 3752 / JCM 8966 / VKM B-1809)</name>
    <name type="common">Halobacterium marismortui</name>
    <dbReference type="NCBI Taxonomy" id="272569"/>
    <lineage>
        <taxon>Archaea</taxon>
        <taxon>Methanobacteriati</taxon>
        <taxon>Methanobacteriota</taxon>
        <taxon>Stenosarchaea group</taxon>
        <taxon>Halobacteria</taxon>
        <taxon>Halobacteriales</taxon>
        <taxon>Haloarculaceae</taxon>
        <taxon>Haloarcula</taxon>
    </lineage>
</organism>
<dbReference type="Proteomes" id="UP000001169">
    <property type="component" value="Plasmid pNG500"/>
</dbReference>
<keyword evidence="2" id="KW-0472">Membrane</keyword>
<feature type="compositionally biased region" description="Low complexity" evidence="1">
    <location>
        <begin position="455"/>
        <end position="471"/>
    </location>
</feature>
<feature type="transmembrane region" description="Helical" evidence="2">
    <location>
        <begin position="605"/>
        <end position="626"/>
    </location>
</feature>
<name>Q5V7M8_HALMA</name>
<keyword evidence="4" id="KW-1185">Reference proteome</keyword>
<geneLocation type="plasmid" evidence="3 4">
    <name>pNG500</name>
</geneLocation>
<keyword evidence="2" id="KW-0812">Transmembrane</keyword>
<reference evidence="3 4" key="1">
    <citation type="journal article" date="2004" name="Genome Res.">
        <title>Genome sequence of Haloarcula marismortui: a halophilic archaeon from the Dead Sea.</title>
        <authorList>
            <person name="Baliga N.S."/>
            <person name="Bonneau R."/>
            <person name="Facciotti M.T."/>
            <person name="Pan M."/>
            <person name="Glusman G."/>
            <person name="Deutsch E.W."/>
            <person name="Shannon P."/>
            <person name="Chiu Y."/>
            <person name="Weng R.S."/>
            <person name="Gan R.R."/>
            <person name="Hung P."/>
            <person name="Date S.V."/>
            <person name="Marcotte E."/>
            <person name="Hood L."/>
            <person name="Ng W.V."/>
        </authorList>
    </citation>
    <scope>NUCLEOTIDE SEQUENCE [LARGE SCALE GENOMIC DNA]</scope>
    <source>
        <strain evidence="4">ATCC 43049 / DSM 3752 / JCM 8966 / VKM B-1809</strain>
        <plasmid evidence="4">Plasmid pNG500</plasmid>
    </source>
</reference>
<dbReference type="HOGENOM" id="CLU_435234_0_0_2"/>
<accession>Q5V7M8</accession>
<evidence type="ECO:0000256" key="1">
    <source>
        <dbReference type="SAM" id="MobiDB-lite"/>
    </source>
</evidence>
<dbReference type="KEGG" id="hma:pNG5078"/>
<protein>
    <submittedName>
        <fullName evidence="3">Uncharacterized protein</fullName>
    </submittedName>
</protein>
<dbReference type="InterPro" id="IPR013783">
    <property type="entry name" value="Ig-like_fold"/>
</dbReference>